<keyword evidence="1" id="KW-0812">Transmembrane</keyword>
<dbReference type="EMBL" id="NJAI01000002">
    <property type="protein sequence ID" value="PHM56148.1"/>
    <property type="molecule type" value="Genomic_DNA"/>
</dbReference>
<dbReference type="RefSeq" id="WP_069316580.1">
    <property type="nucleotide sequence ID" value="NZ_CAWNQJ010000046.1"/>
</dbReference>
<reference evidence="2 4" key="1">
    <citation type="submission" date="2016-06" db="EMBL/GenBank/DDBJ databases">
        <title>Bacterial characters and pathogenicity of Xenorhabdus hominickii from an entomopathogenic nematode, Steinernema monticolum.</title>
        <authorList>
            <person name="Park Y."/>
            <person name="Kim Y."/>
        </authorList>
    </citation>
    <scope>NUCLEOTIDE SEQUENCE [LARGE SCALE GENOMIC DNA]</scope>
    <source>
        <strain evidence="2 4">ANU1</strain>
    </source>
</reference>
<accession>A0A2G0QAB0</accession>
<dbReference type="AlphaFoldDB" id="A0A2G0QAB0"/>
<reference evidence="3 5" key="2">
    <citation type="journal article" date="2017" name="Nat. Microbiol.">
        <title>Natural product diversity associated with the nematode symbionts Photorhabdus and Xenorhabdus.</title>
        <authorList>
            <person name="Tobias N.J."/>
            <person name="Wolff H."/>
            <person name="Djahanschiri B."/>
            <person name="Grundmann F."/>
            <person name="Kronenwerth M."/>
            <person name="Shi Y.M."/>
            <person name="Simonyi S."/>
            <person name="Grun P."/>
            <person name="Shapiro-Ilan D."/>
            <person name="Pidot S.J."/>
            <person name="Stinear T.P."/>
            <person name="Ebersberger I."/>
            <person name="Bode H.B."/>
        </authorList>
    </citation>
    <scope>NUCLEOTIDE SEQUENCE [LARGE SCALE GENOMIC DNA]</scope>
    <source>
        <strain evidence="3 5">DSM 17903</strain>
    </source>
</reference>
<dbReference type="Proteomes" id="UP000094600">
    <property type="component" value="Chromosome"/>
</dbReference>
<feature type="transmembrane region" description="Helical" evidence="1">
    <location>
        <begin position="77"/>
        <end position="101"/>
    </location>
</feature>
<evidence type="ECO:0000313" key="3">
    <source>
        <dbReference type="EMBL" id="PHM56148.1"/>
    </source>
</evidence>
<evidence type="ECO:0000313" key="4">
    <source>
        <dbReference type="Proteomes" id="UP000094600"/>
    </source>
</evidence>
<dbReference type="KEGG" id="xho:A9255_09990"/>
<evidence type="ECO:0000256" key="1">
    <source>
        <dbReference type="SAM" id="Phobius"/>
    </source>
</evidence>
<dbReference type="EMBL" id="CP016176">
    <property type="protein sequence ID" value="AOM40885.1"/>
    <property type="molecule type" value="Genomic_DNA"/>
</dbReference>
<name>A0A2G0QAB0_XENHO</name>
<keyword evidence="1" id="KW-0472">Membrane</keyword>
<feature type="transmembrane region" description="Helical" evidence="1">
    <location>
        <begin position="29"/>
        <end position="56"/>
    </location>
</feature>
<evidence type="ECO:0000313" key="2">
    <source>
        <dbReference type="EMBL" id="AOM40885.1"/>
    </source>
</evidence>
<protein>
    <submittedName>
        <fullName evidence="3">MFS transporter</fullName>
    </submittedName>
</protein>
<organism evidence="3 5">
    <name type="scientific">Xenorhabdus hominickii</name>
    <dbReference type="NCBI Taxonomy" id="351679"/>
    <lineage>
        <taxon>Bacteria</taxon>
        <taxon>Pseudomonadati</taxon>
        <taxon>Pseudomonadota</taxon>
        <taxon>Gammaproteobacteria</taxon>
        <taxon>Enterobacterales</taxon>
        <taxon>Morganellaceae</taxon>
        <taxon>Xenorhabdus</taxon>
    </lineage>
</organism>
<keyword evidence="4" id="KW-1185">Reference proteome</keyword>
<feature type="transmembrane region" description="Helical" evidence="1">
    <location>
        <begin position="121"/>
        <end position="141"/>
    </location>
</feature>
<sequence>MSLKRYYLFALSQFVPNQSDKNCSLSGFAVGLLTLGSMLFLIGTLLWGIFIGWLPASVGLLQFCLTPHLPLFFDKQTVIISHHVAILLSVSAIATPGYQLLLNEPLFTDKSAGLISTNYTLGYGLSALAVPAIAGFCRFAFRHRCGVMEFSAKVNRQ</sequence>
<dbReference type="Proteomes" id="UP000225433">
    <property type="component" value="Unassembled WGS sequence"/>
</dbReference>
<gene>
    <name evidence="2" type="ORF">A9255_09990</name>
    <name evidence="3" type="ORF">Xhom_01625</name>
</gene>
<keyword evidence="1" id="KW-1133">Transmembrane helix</keyword>
<dbReference type="OrthoDB" id="65739at2"/>
<evidence type="ECO:0000313" key="5">
    <source>
        <dbReference type="Proteomes" id="UP000225433"/>
    </source>
</evidence>
<dbReference type="STRING" id="351679.A9255_09990"/>
<proteinExistence type="predicted"/>